<evidence type="ECO:0000313" key="2">
    <source>
        <dbReference type="Proteomes" id="UP000053681"/>
    </source>
</evidence>
<accession>A0A0V8JS82</accession>
<organism evidence="1 2">
    <name type="scientific">Priestia veravalensis</name>
    <dbReference type="NCBI Taxonomy" id="1414648"/>
    <lineage>
        <taxon>Bacteria</taxon>
        <taxon>Bacillati</taxon>
        <taxon>Bacillota</taxon>
        <taxon>Bacilli</taxon>
        <taxon>Bacillales</taxon>
        <taxon>Bacillaceae</taxon>
        <taxon>Priestia</taxon>
    </lineage>
</organism>
<dbReference type="InterPro" id="IPR021799">
    <property type="entry name" value="PIN-like_prokaryotic"/>
</dbReference>
<name>A0A0V8JS82_9BACI</name>
<gene>
    <name evidence="1" type="ORF">AS180_00065</name>
</gene>
<dbReference type="RefSeq" id="WP_062686140.1">
    <property type="nucleotide sequence ID" value="NZ_KQ758627.1"/>
</dbReference>
<dbReference type="Pfam" id="PF11848">
    <property type="entry name" value="DUF3368"/>
    <property type="match status" value="1"/>
</dbReference>
<dbReference type="EMBL" id="LNQP01000001">
    <property type="protein sequence ID" value="KSU89800.1"/>
    <property type="molecule type" value="Genomic_DNA"/>
</dbReference>
<dbReference type="PANTHER" id="PTHR39550">
    <property type="entry name" value="SLL0658 PROTEIN"/>
    <property type="match status" value="1"/>
</dbReference>
<proteinExistence type="predicted"/>
<comment type="caution">
    <text evidence="1">The sequence shown here is derived from an EMBL/GenBank/DDBJ whole genome shotgun (WGS) entry which is preliminary data.</text>
</comment>
<protein>
    <submittedName>
        <fullName evidence="1">Uncharacterized protein</fullName>
    </submittedName>
</protein>
<dbReference type="PANTHER" id="PTHR39550:SF1">
    <property type="entry name" value="SLL0658 PROTEIN"/>
    <property type="match status" value="1"/>
</dbReference>
<dbReference type="AlphaFoldDB" id="A0A0V8JS82"/>
<sequence length="181" mass="19980">MLTQPPLVIDTGIVSRYGFTGRFDILEALYTDKIIIPSDVVTECVKVSKMQTPLTQALSSGWLKQFSINYVDHTEIFTTFASLTKQFGPGESAVMAIAKINGYTVGCDDMAAARKFCERNQIPLMGSLGILYDAVNNQILSAADADLVLNDMVSKSSYRSPVKNFSEVVGWFKNKKGKKLY</sequence>
<dbReference type="Proteomes" id="UP000053681">
    <property type="component" value="Unassembled WGS sequence"/>
</dbReference>
<evidence type="ECO:0000313" key="1">
    <source>
        <dbReference type="EMBL" id="KSU89800.1"/>
    </source>
</evidence>
<reference evidence="1 2" key="1">
    <citation type="submission" date="2015-11" db="EMBL/GenBank/DDBJ databases">
        <title>Bacillus caseinolyticus sp nov.</title>
        <authorList>
            <person name="Dastager S.G."/>
            <person name="Mawlankar R."/>
        </authorList>
    </citation>
    <scope>NUCLEOTIDE SEQUENCE [LARGE SCALE GENOMIC DNA]</scope>
    <source>
        <strain evidence="1 2">SGD-V-76</strain>
    </source>
</reference>
<keyword evidence="2" id="KW-1185">Reference proteome</keyword>